<dbReference type="Gene3D" id="3.40.390.10">
    <property type="entry name" value="Collagenase (Catalytic Domain)"/>
    <property type="match status" value="1"/>
</dbReference>
<proteinExistence type="predicted"/>
<feature type="compositionally biased region" description="Pro residues" evidence="1">
    <location>
        <begin position="562"/>
        <end position="678"/>
    </location>
</feature>
<comment type="caution">
    <text evidence="3">The sequence shown here is derived from an EMBL/GenBank/DDBJ whole genome shotgun (WGS) entry which is preliminary data.</text>
</comment>
<dbReference type="Pfam" id="PF13585">
    <property type="entry name" value="CHU_C"/>
    <property type="match status" value="1"/>
</dbReference>
<name>A0ABU5YAA9_9FLAO</name>
<keyword evidence="2" id="KW-0732">Signal</keyword>
<gene>
    <name evidence="3" type="ORF">VJJ49_09315</name>
</gene>
<sequence length="781" mass="86048">MRSSLLCIFLLFLGLAKVIAQPTISNTQTLRVYRLAIYVTHNAYKSATFAQNTEKVKVFWQKTEDFLNELYMRDIGVRFEVLRDERLIIKVPAEEVFTRAHNASYVIGLSTETINNRIGSDSYDVGICISYTSSKGIRGLAHIRGVYQDQYKGAAVAFPTKEVIAHEIGHLFGGRHTFSGKKFDYASEKTEYDNGQSVMSTGSPRDFFSLSSIQLIREHLVAAVPVGGIPLGTQPPHIDKTKIKKQYLLPKDTYFQFAISATDPDSPSLTYMAQQRDVRLGEDPSIAQYIIPQRSHSPLIAFKREYSKQTGTEVSNSWISGQTTGLFTFWLGVSDALETPTVDHIVQYDLAETQVEVRDGIPFKITTSTAGKTYRGGQRLALTWAVDPELFRDTKVRIRLSEDHGQTFPYTLAEGVDNTGSYELVLPNLSIGKKNYGNTNLKVGAGVIKIEVMEGIAFAVTAENPQQGGGFTIEKDSSLPLAFVGVLPQDMTIEDGQPIVEQAHLSAVSSCNNPIVTPSVTEEKKEGKLVKCIYQWIATDDCRGRIAHAQVITINRKKEIPTPEPKPAPTPEPKPAPTPEPKPAPTPEPKPAPTPEPKPAPTPEPKPAPTPEPKPAPTPEPKPAPTPEPKPAPTPEPKPAPTPEPKPAPTPEPKPAPTPEPKPAPTPEPAPKPVPTPIPELKQKEVVVYNGVSSVEDSQNYFKVENTDPDAPIEVLIFNEMGIKVYESSHYQEKGALFHGYANVSGVVGKGQRLPSGTYFYILHYYYQGVPYTKKGYLYLR</sequence>
<feature type="chain" id="PRO_5045175987" evidence="2">
    <location>
        <begin position="21"/>
        <end position="781"/>
    </location>
</feature>
<keyword evidence="4" id="KW-1185">Reference proteome</keyword>
<dbReference type="EMBL" id="JAYKBV010000012">
    <property type="protein sequence ID" value="MEB3040881.1"/>
    <property type="molecule type" value="Genomic_DNA"/>
</dbReference>
<dbReference type="InterPro" id="IPR050972">
    <property type="entry name" value="SDr-like"/>
</dbReference>
<dbReference type="SUPFAM" id="SSF55486">
    <property type="entry name" value="Metalloproteases ('zincins'), catalytic domain"/>
    <property type="match status" value="1"/>
</dbReference>
<feature type="signal peptide" evidence="2">
    <location>
        <begin position="1"/>
        <end position="20"/>
    </location>
</feature>
<evidence type="ECO:0000256" key="1">
    <source>
        <dbReference type="SAM" id="MobiDB-lite"/>
    </source>
</evidence>
<organism evidence="3 4">
    <name type="scientific">Capnocytophaga gingivalis</name>
    <dbReference type="NCBI Taxonomy" id="1017"/>
    <lineage>
        <taxon>Bacteria</taxon>
        <taxon>Pseudomonadati</taxon>
        <taxon>Bacteroidota</taxon>
        <taxon>Flavobacteriia</taxon>
        <taxon>Flavobacteriales</taxon>
        <taxon>Flavobacteriaceae</taxon>
        <taxon>Capnocytophaga</taxon>
    </lineage>
</organism>
<reference evidence="3 4" key="1">
    <citation type="submission" date="2023-12" db="EMBL/GenBank/DDBJ databases">
        <title>Genomic sequences of Capnocytophaga and Parvimonas strains.</title>
        <authorList>
            <person name="Watt R.M."/>
            <person name="Wang M."/>
            <person name="Yang T."/>
            <person name="Tong W.M."/>
        </authorList>
    </citation>
    <scope>NUCLEOTIDE SEQUENCE [LARGE SCALE GENOMIC DNA]</scope>
    <source>
        <strain evidence="3 4">CCUG 13156</strain>
    </source>
</reference>
<evidence type="ECO:0000313" key="4">
    <source>
        <dbReference type="Proteomes" id="UP001324270"/>
    </source>
</evidence>
<protein>
    <submittedName>
        <fullName evidence="3">Gliding motility-associated C-terminal domain-containing protein</fullName>
    </submittedName>
</protein>
<dbReference type="Proteomes" id="UP001324270">
    <property type="component" value="Unassembled WGS sequence"/>
</dbReference>
<feature type="region of interest" description="Disordered" evidence="1">
    <location>
        <begin position="556"/>
        <end position="679"/>
    </location>
</feature>
<dbReference type="PANTHER" id="PTHR34403:SF14">
    <property type="entry name" value="OS05G0225800 PROTEIN"/>
    <property type="match status" value="1"/>
</dbReference>
<evidence type="ECO:0000313" key="3">
    <source>
        <dbReference type="EMBL" id="MEB3040881.1"/>
    </source>
</evidence>
<dbReference type="Pfam" id="PF13574">
    <property type="entry name" value="Reprolysin_2"/>
    <property type="match status" value="1"/>
</dbReference>
<evidence type="ECO:0000256" key="2">
    <source>
        <dbReference type="SAM" id="SignalP"/>
    </source>
</evidence>
<accession>A0ABU5YAA9</accession>
<dbReference type="InterPro" id="IPR024079">
    <property type="entry name" value="MetalloPept_cat_dom_sf"/>
</dbReference>
<dbReference type="PANTHER" id="PTHR34403">
    <property type="entry name" value="TOL-PAL SYSTEM PROTEIN TOLA"/>
    <property type="match status" value="1"/>
</dbReference>
<dbReference type="RefSeq" id="WP_323979706.1">
    <property type="nucleotide sequence ID" value="NZ_JAYKBV010000012.1"/>
</dbReference>